<dbReference type="OMA" id="RGGFTQW"/>
<feature type="domain" description="Rhodanese" evidence="1">
    <location>
        <begin position="46"/>
        <end position="144"/>
    </location>
</feature>
<dbReference type="PROSITE" id="PS50206">
    <property type="entry name" value="RHODANESE_3"/>
    <property type="match status" value="1"/>
</dbReference>
<dbReference type="SMART" id="SM00450">
    <property type="entry name" value="RHOD"/>
    <property type="match status" value="1"/>
</dbReference>
<comment type="caution">
    <text evidence="2">The sequence shown here is derived from an EMBL/GenBank/DDBJ whole genome shotgun (WGS) entry which is preliminary data.</text>
</comment>
<gene>
    <name evidence="2" type="primary">ACR2.2</name>
    <name evidence="2" type="ORF">A0H81_11176</name>
</gene>
<dbReference type="EMBL" id="LUGG01000019">
    <property type="protein sequence ID" value="OBZ68687.1"/>
    <property type="molecule type" value="Genomic_DNA"/>
</dbReference>
<dbReference type="STRING" id="5627.A0A1C7LX33"/>
<dbReference type="PANTHER" id="PTHR10828">
    <property type="entry name" value="M-PHASE INDUCER PHOSPHATASE DUAL SPECIFICITY PHOSPHATASE CDC25"/>
    <property type="match status" value="1"/>
</dbReference>
<keyword evidence="3" id="KW-1185">Reference proteome</keyword>
<proteinExistence type="predicted"/>
<name>A0A1C7LX33_GRIFR</name>
<dbReference type="OrthoDB" id="102559at2759"/>
<dbReference type="SUPFAM" id="SSF52821">
    <property type="entry name" value="Rhodanese/Cell cycle control phosphatase"/>
    <property type="match status" value="1"/>
</dbReference>
<evidence type="ECO:0000259" key="1">
    <source>
        <dbReference type="PROSITE" id="PS50206"/>
    </source>
</evidence>
<dbReference type="Proteomes" id="UP000092993">
    <property type="component" value="Unassembled WGS sequence"/>
</dbReference>
<accession>A0A1C7LX33</accession>
<evidence type="ECO:0000313" key="2">
    <source>
        <dbReference type="EMBL" id="OBZ68687.1"/>
    </source>
</evidence>
<dbReference type="InterPro" id="IPR036873">
    <property type="entry name" value="Rhodanese-like_dom_sf"/>
</dbReference>
<reference evidence="2 3" key="1">
    <citation type="submission" date="2016-03" db="EMBL/GenBank/DDBJ databases">
        <title>Whole genome sequencing of Grifola frondosa 9006-11.</title>
        <authorList>
            <person name="Min B."/>
            <person name="Park H."/>
            <person name="Kim J.-G."/>
            <person name="Cho H."/>
            <person name="Oh Y.-L."/>
            <person name="Kong W.-S."/>
            <person name="Choi I.-G."/>
        </authorList>
    </citation>
    <scope>NUCLEOTIDE SEQUENCE [LARGE SCALE GENOMIC DNA]</scope>
    <source>
        <strain evidence="2 3">9006-11</strain>
    </source>
</reference>
<dbReference type="InterPro" id="IPR001763">
    <property type="entry name" value="Rhodanese-like_dom"/>
</dbReference>
<evidence type="ECO:0000313" key="3">
    <source>
        <dbReference type="Proteomes" id="UP000092993"/>
    </source>
</evidence>
<dbReference type="Gene3D" id="3.40.250.10">
    <property type="entry name" value="Rhodanese-like domain"/>
    <property type="match status" value="1"/>
</dbReference>
<dbReference type="GO" id="GO:0005737">
    <property type="term" value="C:cytoplasm"/>
    <property type="evidence" value="ECO:0007669"/>
    <property type="project" value="TreeGrafter"/>
</dbReference>
<organism evidence="2 3">
    <name type="scientific">Grifola frondosa</name>
    <name type="common">Maitake</name>
    <name type="synonym">Polyporus frondosus</name>
    <dbReference type="NCBI Taxonomy" id="5627"/>
    <lineage>
        <taxon>Eukaryota</taxon>
        <taxon>Fungi</taxon>
        <taxon>Dikarya</taxon>
        <taxon>Basidiomycota</taxon>
        <taxon>Agaricomycotina</taxon>
        <taxon>Agaricomycetes</taxon>
        <taxon>Polyporales</taxon>
        <taxon>Grifolaceae</taxon>
        <taxon>Grifola</taxon>
    </lineage>
</organism>
<dbReference type="GO" id="GO:0004725">
    <property type="term" value="F:protein tyrosine phosphatase activity"/>
    <property type="evidence" value="ECO:0007669"/>
    <property type="project" value="TreeGrafter"/>
</dbReference>
<dbReference type="GO" id="GO:0005634">
    <property type="term" value="C:nucleus"/>
    <property type="evidence" value="ECO:0007669"/>
    <property type="project" value="TreeGrafter"/>
</dbReference>
<dbReference type="Pfam" id="PF00581">
    <property type="entry name" value="Rhodanese"/>
    <property type="match status" value="1"/>
</dbReference>
<protein>
    <submittedName>
        <fullName evidence="2">Arsenate reductase 2.2</fullName>
    </submittedName>
</protein>
<sequence>MLSELRSSLRHTRLPRHSRCFSRKSTMLKYISADELAAIIKSDKVPMKDYCVVDVRDDDWEGGNIKGAHNSPSGEFMLRVHELVDKTKRVPTVVFHCALSQVRGPKAARIYAETRDLLQAKGEDSEHDVLVLRGGFSDFQAKFKDDPQLVENWSEEVWGNPEWQI</sequence>
<dbReference type="AlphaFoldDB" id="A0A1C7LX33"/>
<dbReference type="PANTHER" id="PTHR10828:SF38">
    <property type="entry name" value="ARSENICAL-RESISTANCE PROTEIN 2-RELATED"/>
    <property type="match status" value="1"/>
</dbReference>